<dbReference type="Proteomes" id="UP000095287">
    <property type="component" value="Unplaced"/>
</dbReference>
<protein>
    <submittedName>
        <fullName evidence="3">PID domain-containing protein</fullName>
    </submittedName>
</protein>
<sequence>CAKIKFKNGLASRALVSKVAETHPETSQRKTVEPIAVSCPSRRGPFDAPGFDRSPAATTSYFYCLIAGRKCQEIAAAAAAIKSCLARALPPIDRPREHNGVSLRRAPNKAGQKAGAGAEKEQKKDV</sequence>
<organism evidence="2 3">
    <name type="scientific">Steinernema glaseri</name>
    <dbReference type="NCBI Taxonomy" id="37863"/>
    <lineage>
        <taxon>Eukaryota</taxon>
        <taxon>Metazoa</taxon>
        <taxon>Ecdysozoa</taxon>
        <taxon>Nematoda</taxon>
        <taxon>Chromadorea</taxon>
        <taxon>Rhabditida</taxon>
        <taxon>Tylenchina</taxon>
        <taxon>Panagrolaimomorpha</taxon>
        <taxon>Strongyloidoidea</taxon>
        <taxon>Steinernematidae</taxon>
        <taxon>Steinernema</taxon>
    </lineage>
</organism>
<name>A0A1I8A9Z0_9BILA</name>
<feature type="region of interest" description="Disordered" evidence="1">
    <location>
        <begin position="91"/>
        <end position="126"/>
    </location>
</feature>
<dbReference type="AlphaFoldDB" id="A0A1I8A9Z0"/>
<keyword evidence="2" id="KW-1185">Reference proteome</keyword>
<evidence type="ECO:0000256" key="1">
    <source>
        <dbReference type="SAM" id="MobiDB-lite"/>
    </source>
</evidence>
<dbReference type="WBParaSite" id="L893_g3448.t1">
    <property type="protein sequence ID" value="L893_g3448.t1"/>
    <property type="gene ID" value="L893_g3448"/>
</dbReference>
<evidence type="ECO:0000313" key="2">
    <source>
        <dbReference type="Proteomes" id="UP000095287"/>
    </source>
</evidence>
<reference evidence="3" key="1">
    <citation type="submission" date="2016-11" db="UniProtKB">
        <authorList>
            <consortium name="WormBaseParasite"/>
        </authorList>
    </citation>
    <scope>IDENTIFICATION</scope>
</reference>
<accession>A0A1I8A9Z0</accession>
<proteinExistence type="predicted"/>
<evidence type="ECO:0000313" key="3">
    <source>
        <dbReference type="WBParaSite" id="L893_g3448.t1"/>
    </source>
</evidence>